<dbReference type="GO" id="GO:0016814">
    <property type="term" value="F:hydrolase activity, acting on carbon-nitrogen (but not peptide) bonds, in cyclic amidines"/>
    <property type="evidence" value="ECO:0007669"/>
    <property type="project" value="UniProtKB-ARBA"/>
</dbReference>
<evidence type="ECO:0000313" key="8">
    <source>
        <dbReference type="Proteomes" id="UP000664417"/>
    </source>
</evidence>
<comment type="similarity">
    <text evidence="2">Belongs to the metallo-dependent hydrolases superfamily. Adenosine and AMP deaminases family.</text>
</comment>
<dbReference type="Proteomes" id="UP000664417">
    <property type="component" value="Unassembled WGS sequence"/>
</dbReference>
<accession>A0A8J7QFI8</accession>
<dbReference type="RefSeq" id="WP_207858786.1">
    <property type="nucleotide sequence ID" value="NZ_JAFREP010000008.1"/>
</dbReference>
<evidence type="ECO:0000256" key="3">
    <source>
        <dbReference type="ARBA" id="ARBA00022723"/>
    </source>
</evidence>
<evidence type="ECO:0000256" key="1">
    <source>
        <dbReference type="ARBA" id="ARBA00001947"/>
    </source>
</evidence>
<dbReference type="SUPFAM" id="SSF51556">
    <property type="entry name" value="Metallo-dependent hydrolases"/>
    <property type="match status" value="1"/>
</dbReference>
<evidence type="ECO:0000256" key="2">
    <source>
        <dbReference type="ARBA" id="ARBA00006676"/>
    </source>
</evidence>
<keyword evidence="3" id="KW-0479">Metal-binding</keyword>
<proteinExistence type="inferred from homology"/>
<keyword evidence="8" id="KW-1185">Reference proteome</keyword>
<evidence type="ECO:0000256" key="4">
    <source>
        <dbReference type="ARBA" id="ARBA00022801"/>
    </source>
</evidence>
<dbReference type="GO" id="GO:0046872">
    <property type="term" value="F:metal ion binding"/>
    <property type="evidence" value="ECO:0007669"/>
    <property type="project" value="UniProtKB-KW"/>
</dbReference>
<comment type="caution">
    <text evidence="7">The sequence shown here is derived from an EMBL/GenBank/DDBJ whole genome shotgun (WGS) entry which is preliminary data.</text>
</comment>
<dbReference type="InterPro" id="IPR006330">
    <property type="entry name" value="Ado/ade_deaminase"/>
</dbReference>
<dbReference type="EMBL" id="JAFREP010000008">
    <property type="protein sequence ID" value="MBO1318965.1"/>
    <property type="molecule type" value="Genomic_DNA"/>
</dbReference>
<keyword evidence="4" id="KW-0378">Hydrolase</keyword>
<reference evidence="7" key="1">
    <citation type="submission" date="2021-03" db="EMBL/GenBank/DDBJ databases">
        <authorList>
            <person name="Wang G."/>
        </authorList>
    </citation>
    <scope>NUCLEOTIDE SEQUENCE</scope>
    <source>
        <strain evidence="7">KCTC 12899</strain>
    </source>
</reference>
<dbReference type="AlphaFoldDB" id="A0A8J7QFI8"/>
<feature type="domain" description="Adenosine deaminase" evidence="6">
    <location>
        <begin position="11"/>
        <end position="305"/>
    </location>
</feature>
<keyword evidence="5" id="KW-0862">Zinc</keyword>
<dbReference type="Pfam" id="PF00962">
    <property type="entry name" value="A_deaminase"/>
    <property type="match status" value="1"/>
</dbReference>
<dbReference type="PANTHER" id="PTHR43114:SF6">
    <property type="entry name" value="ADENINE DEAMINASE"/>
    <property type="match status" value="1"/>
</dbReference>
<evidence type="ECO:0000313" key="7">
    <source>
        <dbReference type="EMBL" id="MBO1318965.1"/>
    </source>
</evidence>
<dbReference type="PANTHER" id="PTHR43114">
    <property type="entry name" value="ADENINE DEAMINASE"/>
    <property type="match status" value="1"/>
</dbReference>
<dbReference type="InterPro" id="IPR001365">
    <property type="entry name" value="A_deaminase_dom"/>
</dbReference>
<evidence type="ECO:0000259" key="6">
    <source>
        <dbReference type="Pfam" id="PF00962"/>
    </source>
</evidence>
<name>A0A8J7QFI8_9BACT</name>
<protein>
    <recommendedName>
        <fullName evidence="6">Adenosine deaminase domain-containing protein</fullName>
    </recommendedName>
</protein>
<dbReference type="Gene3D" id="3.20.20.140">
    <property type="entry name" value="Metal-dependent hydrolases"/>
    <property type="match status" value="1"/>
</dbReference>
<sequence length="313" mass="35439">MHFETFRQVAKAELHVHLEGSFSVNRALALAGEKPDHPWNGLAPQALERRLVPGNFEQFIEQFMLGYRLLKTKEHFQKVTEDLCAEFERQGVIYAEVLYSPGVYVQKLHRDLVDIHEGIEAGLRQFPKLRVSFILDTVLNLGYPFMNKTLELVLADQRAWLSGFSVGGGRPDLAMDEFLPLFEQAQKAGLQLVAHVGEVDGTDNIRTLLENTDLHRIAHGCAAADDLALCRELRDRQVAVDVCLSSNLFTGVMPDLSLHPLMTFLELGVPVTLNTDDPFYFKTNLYEEYCLAEKLGVSWDKLLEVMAYGLEFR</sequence>
<dbReference type="GO" id="GO:0019239">
    <property type="term" value="F:deaminase activity"/>
    <property type="evidence" value="ECO:0007669"/>
    <property type="project" value="InterPro"/>
</dbReference>
<gene>
    <name evidence="7" type="ORF">J3U88_10900</name>
</gene>
<dbReference type="InterPro" id="IPR032466">
    <property type="entry name" value="Metal_Hydrolase"/>
</dbReference>
<evidence type="ECO:0000256" key="5">
    <source>
        <dbReference type="ARBA" id="ARBA00022833"/>
    </source>
</evidence>
<organism evidence="7 8">
    <name type="scientific">Acanthopleuribacter pedis</name>
    <dbReference type="NCBI Taxonomy" id="442870"/>
    <lineage>
        <taxon>Bacteria</taxon>
        <taxon>Pseudomonadati</taxon>
        <taxon>Acidobacteriota</taxon>
        <taxon>Holophagae</taxon>
        <taxon>Acanthopleuribacterales</taxon>
        <taxon>Acanthopleuribacteraceae</taxon>
        <taxon>Acanthopleuribacter</taxon>
    </lineage>
</organism>
<comment type="cofactor">
    <cofactor evidence="1">
        <name>Zn(2+)</name>
        <dbReference type="ChEBI" id="CHEBI:29105"/>
    </cofactor>
</comment>